<keyword evidence="4" id="KW-1185">Reference proteome</keyword>
<name>A0ABM7NQZ5_9VIRU</name>
<feature type="domain" description="BTB" evidence="2">
    <location>
        <begin position="13"/>
        <end position="75"/>
    </location>
</feature>
<dbReference type="Gene3D" id="2.130.10.10">
    <property type="entry name" value="YVTN repeat-like/Quinoprotein amine dehydrogenase"/>
    <property type="match status" value="1"/>
</dbReference>
<dbReference type="Proteomes" id="UP001321479">
    <property type="component" value="Segment"/>
</dbReference>
<evidence type="ECO:0000259" key="2">
    <source>
        <dbReference type="PROSITE" id="PS50097"/>
    </source>
</evidence>
<protein>
    <submittedName>
        <fullName evidence="3">BTB/POZ domain-containing protein</fullName>
    </submittedName>
</protein>
<dbReference type="Pfam" id="PF00651">
    <property type="entry name" value="BTB"/>
    <property type="match status" value="1"/>
</dbReference>
<dbReference type="PROSITE" id="PS50097">
    <property type="entry name" value="BTB"/>
    <property type="match status" value="1"/>
</dbReference>
<sequence length="475" mass="54922">MSFVKLYTNNKFSDLTIVLNDGTDKITINVHKSILYSLNPYFEKMFDNFSENNKDLIEIYVTNVLAAKIVIESIYGIPIPQDIDWKLRIDIYKCCDFFCVTNDLSNLKINPKEYDQFLDKIDHLGYSDGIIRNIIDNLPKDYDISHFPVNLLKSMYSLCDSNSIIIEINKKIIVQNLNSGNVLMKYDLGSHHDILYDYVPDSNKIILIKNIGYYRLNNYISEIDITSGLIKCIDSKQLEHFPQGMKYLSHSKILLFNDNNVSIFDIKTGNIKEIFSENIYCFSYSTDLNYIAITNGSSVIVKDLHGLLIGEYFHSDENIQNIIHGDEAIQNIYIASKIHKVIIVTLRTVKIWNYLDNSIITIKDARNTHYNIKFTPDDKYFIVAMGNNIKIYDTKSLECVKNFIVNEKHKYNPSLDFLTDGELVVGLGKTIYIYDKEFNEIVNVINKKNKISSIKIIPGKHYDLAKYLIDLIKTK</sequence>
<dbReference type="SUPFAM" id="SSF69322">
    <property type="entry name" value="Tricorn protease domain 2"/>
    <property type="match status" value="1"/>
</dbReference>
<proteinExistence type="inferred from homology"/>
<dbReference type="GeneID" id="80557780"/>
<dbReference type="Gene3D" id="3.30.710.10">
    <property type="entry name" value="Potassium Channel Kv1.1, Chain A"/>
    <property type="match status" value="1"/>
</dbReference>
<dbReference type="EMBL" id="AP024483">
    <property type="protein sequence ID" value="BCS82575.1"/>
    <property type="molecule type" value="Genomic_DNA"/>
</dbReference>
<dbReference type="RefSeq" id="YP_010841183.1">
    <property type="nucleotide sequence ID" value="NC_079139.1"/>
</dbReference>
<accession>A0ABM7NQZ5</accession>
<dbReference type="CDD" id="cd18186">
    <property type="entry name" value="BTB_POZ_ZBTB_KLHL-like"/>
    <property type="match status" value="1"/>
</dbReference>
<comment type="similarity">
    <text evidence="1">Belongs to the mimivirus BTB/WD family.</text>
</comment>
<evidence type="ECO:0000313" key="4">
    <source>
        <dbReference type="Proteomes" id="UP001321479"/>
    </source>
</evidence>
<evidence type="ECO:0000313" key="3">
    <source>
        <dbReference type="EMBL" id="BCS82575.1"/>
    </source>
</evidence>
<organism evidence="3 4">
    <name type="scientific">Cotonvirus japonicus</name>
    <dbReference type="NCBI Taxonomy" id="2811091"/>
    <lineage>
        <taxon>Viruses</taxon>
        <taxon>Varidnaviria</taxon>
        <taxon>Bamfordvirae</taxon>
        <taxon>Nucleocytoviricota</taxon>
        <taxon>Megaviricetes</taxon>
        <taxon>Imitervirales</taxon>
        <taxon>Mimiviridae</taxon>
        <taxon>Megamimivirinae</taxon>
        <taxon>Cotonvirus</taxon>
        <taxon>Cotonvirus japonicum</taxon>
    </lineage>
</organism>
<reference evidence="3 4" key="1">
    <citation type="submission" date="2021-02" db="EMBL/GenBank/DDBJ databases">
        <title>Cotonvirus japonicus, which uses Golgi apparatus of host cells for its virion factory, phylogenetically links tailed tupanvirus and icosahedral mimivirus.</title>
        <authorList>
            <person name="Takahashi H."/>
            <person name="Fukaya S."/>
            <person name="Song C."/>
            <person name="Murata K."/>
            <person name="Takemura M."/>
        </authorList>
    </citation>
    <scope>NUCLEOTIDE SEQUENCE [LARGE SCALE GENOMIC DNA]</scope>
</reference>
<evidence type="ECO:0000256" key="1">
    <source>
        <dbReference type="ARBA" id="ARBA00006497"/>
    </source>
</evidence>
<dbReference type="InterPro" id="IPR000210">
    <property type="entry name" value="BTB/POZ_dom"/>
</dbReference>
<dbReference type="InterPro" id="IPR011333">
    <property type="entry name" value="SKP1/BTB/POZ_sf"/>
</dbReference>
<dbReference type="InterPro" id="IPR015943">
    <property type="entry name" value="WD40/YVTN_repeat-like_dom_sf"/>
</dbReference>
<dbReference type="SUPFAM" id="SSF54695">
    <property type="entry name" value="POZ domain"/>
    <property type="match status" value="1"/>
</dbReference>